<dbReference type="RefSeq" id="WP_158464305.1">
    <property type="nucleotide sequence ID" value="NZ_VZAD01000094.1"/>
</dbReference>
<keyword evidence="6" id="KW-1185">Reference proteome</keyword>
<sequence>MEKVKEPIKIWAKPLRNGNKSLYLRRYIAGSHSKGYVYEKLDGLFLIDDKKGKDKNAKERNNNALQIAALIKCERIKEYMNGMVGIKKKTLRDMALKDWMQMYAERKKAQGQSGSNAATIRNTMLHLIIYKGESVRMSQLDKAYCEGFVIYLANAMTIGFDKPKRGQHHQKKLAQGTARLYFNTFVTALNEAVREGIIAENPTRLLKKEEKKIICKNNSSRTHLSVEEVKALINTPCKNTSVKEAFLFACFCGLRISDIKTLKWSDVKKETECICISKKMIKTKQVVTVPLSGSALAWMPSKGNAKPEDFVFKLPSYISVNCQIKQWAKTAGLEKKTTFHTARHTFATTLLTMGADLYTTSKLLGHQNIKTTQVYAEIVNKKKIETIHLLDRI</sequence>
<dbReference type="InterPro" id="IPR011010">
    <property type="entry name" value="DNA_brk_join_enz"/>
</dbReference>
<dbReference type="GO" id="GO:0003677">
    <property type="term" value="F:DNA binding"/>
    <property type="evidence" value="ECO:0007669"/>
    <property type="project" value="UniProtKB-KW"/>
</dbReference>
<dbReference type="EMBL" id="VZAD01000094">
    <property type="protein sequence ID" value="MQP12730.1"/>
    <property type="molecule type" value="Genomic_DNA"/>
</dbReference>
<keyword evidence="2" id="KW-0238">DNA-binding</keyword>
<dbReference type="CDD" id="cd01185">
    <property type="entry name" value="INTN1_C_like"/>
    <property type="match status" value="1"/>
</dbReference>
<evidence type="ECO:0000313" key="6">
    <source>
        <dbReference type="Proteomes" id="UP000384372"/>
    </source>
</evidence>
<comment type="similarity">
    <text evidence="1">Belongs to the 'phage' integrase family.</text>
</comment>
<dbReference type="Proteomes" id="UP000384372">
    <property type="component" value="Unassembled WGS sequence"/>
</dbReference>
<dbReference type="InterPro" id="IPR010998">
    <property type="entry name" value="Integrase_recombinase_N"/>
</dbReference>
<organism evidence="5 6">
    <name type="scientific">Segatella copri</name>
    <dbReference type="NCBI Taxonomy" id="165179"/>
    <lineage>
        <taxon>Bacteria</taxon>
        <taxon>Pseudomonadati</taxon>
        <taxon>Bacteroidota</taxon>
        <taxon>Bacteroidia</taxon>
        <taxon>Bacteroidales</taxon>
        <taxon>Prevotellaceae</taxon>
        <taxon>Segatella</taxon>
    </lineage>
</organism>
<dbReference type="PANTHER" id="PTHR30349">
    <property type="entry name" value="PHAGE INTEGRASE-RELATED"/>
    <property type="match status" value="1"/>
</dbReference>
<dbReference type="InterPro" id="IPR013762">
    <property type="entry name" value="Integrase-like_cat_sf"/>
</dbReference>
<accession>A0A6A7WE37</accession>
<dbReference type="GO" id="GO:0015074">
    <property type="term" value="P:DNA integration"/>
    <property type="evidence" value="ECO:0007669"/>
    <property type="project" value="InterPro"/>
</dbReference>
<dbReference type="InterPro" id="IPR025269">
    <property type="entry name" value="SAM-like_dom"/>
</dbReference>
<dbReference type="SUPFAM" id="SSF56349">
    <property type="entry name" value="DNA breaking-rejoining enzymes"/>
    <property type="match status" value="1"/>
</dbReference>
<dbReference type="InterPro" id="IPR002104">
    <property type="entry name" value="Integrase_catalytic"/>
</dbReference>
<feature type="domain" description="Tyr recombinase" evidence="4">
    <location>
        <begin position="219"/>
        <end position="389"/>
    </location>
</feature>
<dbReference type="PROSITE" id="PS51898">
    <property type="entry name" value="TYR_RECOMBINASE"/>
    <property type="match status" value="1"/>
</dbReference>
<reference evidence="5 6" key="1">
    <citation type="submission" date="2019-09" db="EMBL/GenBank/DDBJ databases">
        <title>Distinct polysaccharide growth profiles of human intestinal Prevotella copri isolates.</title>
        <authorList>
            <person name="Fehlner-Peach H."/>
            <person name="Magnabosco C."/>
            <person name="Raghavan V."/>
            <person name="Scher J.U."/>
            <person name="Tett A."/>
            <person name="Cox L.M."/>
            <person name="Gottsegen C."/>
            <person name="Watters A."/>
            <person name="Wiltshire- Gordon J.D."/>
            <person name="Segata N."/>
            <person name="Bonneau R."/>
            <person name="Littman D.R."/>
        </authorList>
    </citation>
    <scope>NUCLEOTIDE SEQUENCE [LARGE SCALE GENOMIC DNA]</scope>
    <source>
        <strain evidence="6">iAQ1173</strain>
    </source>
</reference>
<dbReference type="Gene3D" id="1.10.150.130">
    <property type="match status" value="1"/>
</dbReference>
<evidence type="ECO:0000259" key="4">
    <source>
        <dbReference type="PROSITE" id="PS51898"/>
    </source>
</evidence>
<dbReference type="PANTHER" id="PTHR30349:SF64">
    <property type="entry name" value="PROPHAGE INTEGRASE INTD-RELATED"/>
    <property type="match status" value="1"/>
</dbReference>
<evidence type="ECO:0000256" key="3">
    <source>
        <dbReference type="ARBA" id="ARBA00023172"/>
    </source>
</evidence>
<dbReference type="Pfam" id="PF00589">
    <property type="entry name" value="Phage_integrase"/>
    <property type="match status" value="1"/>
</dbReference>
<proteinExistence type="inferred from homology"/>
<comment type="caution">
    <text evidence="5">The sequence shown here is derived from an EMBL/GenBank/DDBJ whole genome shotgun (WGS) entry which is preliminary data.</text>
</comment>
<dbReference type="OrthoDB" id="9806835at2"/>
<name>A0A6A7WE37_9BACT</name>
<keyword evidence="3" id="KW-0233">DNA recombination</keyword>
<gene>
    <name evidence="5" type="ORF">F7D20_12365</name>
</gene>
<dbReference type="Pfam" id="PF13102">
    <property type="entry name" value="Phage_int_SAM_5"/>
    <property type="match status" value="1"/>
</dbReference>
<dbReference type="Gene3D" id="1.10.443.10">
    <property type="entry name" value="Intergrase catalytic core"/>
    <property type="match status" value="1"/>
</dbReference>
<protein>
    <submittedName>
        <fullName evidence="5">Site-specific integrase</fullName>
    </submittedName>
</protein>
<evidence type="ECO:0000256" key="2">
    <source>
        <dbReference type="ARBA" id="ARBA00023125"/>
    </source>
</evidence>
<evidence type="ECO:0000313" key="5">
    <source>
        <dbReference type="EMBL" id="MQP12730.1"/>
    </source>
</evidence>
<dbReference type="AlphaFoldDB" id="A0A6A7WE37"/>
<dbReference type="InterPro" id="IPR050090">
    <property type="entry name" value="Tyrosine_recombinase_XerCD"/>
</dbReference>
<dbReference type="GO" id="GO:0006310">
    <property type="term" value="P:DNA recombination"/>
    <property type="evidence" value="ECO:0007669"/>
    <property type="project" value="UniProtKB-KW"/>
</dbReference>
<evidence type="ECO:0000256" key="1">
    <source>
        <dbReference type="ARBA" id="ARBA00008857"/>
    </source>
</evidence>